<protein>
    <submittedName>
        <fullName evidence="3">Uncharacterized protein</fullName>
    </submittedName>
</protein>
<sequence length="353" mass="36477">MDYSTTATGAGVGAGPRLPALGSTALGTILLLEDHLPPPWQEAAALQLPTLLLAHTALAFLASAFRVQPAYAFPLALAGLLIVCSPAFLSAAHAPASTGAHAETATFLIASWTLLFLLSALLDVVWLWRHLGGSSGAETRFLVLLVTTLSLALKPLTLLTLAKVLKDRGALEPATAQPHWAQAQQVRGADFGANGGWLGGGANARVAGGGGGGEGLMPGSWSGSQQQQSSSATGPLRPGLMPRPISTLSTTSSIFPSSSSPQHQQQQHAQSQAGPARTAPASASADRYAYGYQIDSDDDDDDGGRRDHEGARGMDIPRGHHQQPTEADAMPISASFARQAGFTTTATTPQAQQ</sequence>
<feature type="transmembrane region" description="Helical" evidence="2">
    <location>
        <begin position="141"/>
        <end position="162"/>
    </location>
</feature>
<feature type="transmembrane region" description="Helical" evidence="2">
    <location>
        <begin position="104"/>
        <end position="129"/>
    </location>
</feature>
<keyword evidence="2" id="KW-1133">Transmembrane helix</keyword>
<keyword evidence="4" id="KW-1185">Reference proteome</keyword>
<accession>A0AAN6JMZ0</accession>
<evidence type="ECO:0000313" key="3">
    <source>
        <dbReference type="EMBL" id="KAK0521113.1"/>
    </source>
</evidence>
<organism evidence="3 4">
    <name type="scientific">Tilletia horrida</name>
    <dbReference type="NCBI Taxonomy" id="155126"/>
    <lineage>
        <taxon>Eukaryota</taxon>
        <taxon>Fungi</taxon>
        <taxon>Dikarya</taxon>
        <taxon>Basidiomycota</taxon>
        <taxon>Ustilaginomycotina</taxon>
        <taxon>Exobasidiomycetes</taxon>
        <taxon>Tilletiales</taxon>
        <taxon>Tilletiaceae</taxon>
        <taxon>Tilletia</taxon>
    </lineage>
</organism>
<proteinExistence type="predicted"/>
<reference evidence="3" key="1">
    <citation type="journal article" date="2023" name="PhytoFront">
        <title>Draft Genome Resources of Seven Strains of Tilletia horrida, Causal Agent of Kernel Smut of Rice.</title>
        <authorList>
            <person name="Khanal S."/>
            <person name="Antony Babu S."/>
            <person name="Zhou X.G."/>
        </authorList>
    </citation>
    <scope>NUCLEOTIDE SEQUENCE</scope>
    <source>
        <strain evidence="3">TX3</strain>
    </source>
</reference>
<gene>
    <name evidence="3" type="ORF">OC842_006884</name>
</gene>
<dbReference type="EMBL" id="JAPDMQ010000708">
    <property type="protein sequence ID" value="KAK0521113.1"/>
    <property type="molecule type" value="Genomic_DNA"/>
</dbReference>
<feature type="region of interest" description="Disordered" evidence="1">
    <location>
        <begin position="209"/>
        <end position="353"/>
    </location>
</feature>
<feature type="compositionally biased region" description="Basic and acidic residues" evidence="1">
    <location>
        <begin position="303"/>
        <end position="318"/>
    </location>
</feature>
<evidence type="ECO:0000313" key="4">
    <source>
        <dbReference type="Proteomes" id="UP001176521"/>
    </source>
</evidence>
<feature type="transmembrane region" description="Helical" evidence="2">
    <location>
        <begin position="71"/>
        <end position="92"/>
    </location>
</feature>
<feature type="compositionally biased region" description="Low complexity" evidence="1">
    <location>
        <begin position="337"/>
        <end position="353"/>
    </location>
</feature>
<name>A0AAN6JMZ0_9BASI</name>
<keyword evidence="2" id="KW-0812">Transmembrane</keyword>
<keyword evidence="2" id="KW-0472">Membrane</keyword>
<feature type="compositionally biased region" description="Low complexity" evidence="1">
    <location>
        <begin position="245"/>
        <end position="273"/>
    </location>
</feature>
<evidence type="ECO:0000256" key="1">
    <source>
        <dbReference type="SAM" id="MobiDB-lite"/>
    </source>
</evidence>
<comment type="caution">
    <text evidence="3">The sequence shown here is derived from an EMBL/GenBank/DDBJ whole genome shotgun (WGS) entry which is preliminary data.</text>
</comment>
<feature type="transmembrane region" description="Helical" evidence="2">
    <location>
        <begin position="44"/>
        <end position="65"/>
    </location>
</feature>
<evidence type="ECO:0000256" key="2">
    <source>
        <dbReference type="SAM" id="Phobius"/>
    </source>
</evidence>
<dbReference type="AlphaFoldDB" id="A0AAN6JMZ0"/>
<feature type="compositionally biased region" description="Low complexity" evidence="1">
    <location>
        <begin position="217"/>
        <end position="231"/>
    </location>
</feature>
<dbReference type="Proteomes" id="UP001176521">
    <property type="component" value="Unassembled WGS sequence"/>
</dbReference>